<dbReference type="RefSeq" id="WP_386764581.1">
    <property type="nucleotide sequence ID" value="NZ_JBHSTI010000008.1"/>
</dbReference>
<dbReference type="EMBL" id="JBHSTI010000008">
    <property type="protein sequence ID" value="MFC6237355.1"/>
    <property type="molecule type" value="Genomic_DNA"/>
</dbReference>
<keyword evidence="4 6" id="KW-1133">Transmembrane helix</keyword>
<keyword evidence="9" id="KW-1185">Reference proteome</keyword>
<sequence>MITAPVPIVRKALTRYRVMAWIVGVMLLLLVTAMVLKYGFGVIETTAPVAIAHGWLYMIYVIVALDLCLRMRWPFLRMVFVVLAGTIPFVSFVAEHKVRLWVEAEIAGVEAAQTAPQEPAAS</sequence>
<keyword evidence="2" id="KW-1003">Cell membrane</keyword>
<comment type="subcellular location">
    <subcellularLocation>
        <location evidence="1">Cell membrane</location>
        <topology evidence="1">Multi-pass membrane protein</topology>
    </subcellularLocation>
</comment>
<evidence type="ECO:0000313" key="9">
    <source>
        <dbReference type="Proteomes" id="UP001596138"/>
    </source>
</evidence>
<dbReference type="NCBIfam" id="TIGR03954">
    <property type="entry name" value="integ_memb_HG"/>
    <property type="match status" value="1"/>
</dbReference>
<evidence type="ECO:0000313" key="8">
    <source>
        <dbReference type="EMBL" id="MFC6237355.1"/>
    </source>
</evidence>
<evidence type="ECO:0000256" key="1">
    <source>
        <dbReference type="ARBA" id="ARBA00004651"/>
    </source>
</evidence>
<name>A0ABW1SZV1_9ACTN</name>
<feature type="domain" description="DUF3817" evidence="7">
    <location>
        <begin position="13"/>
        <end position="99"/>
    </location>
</feature>
<evidence type="ECO:0000256" key="4">
    <source>
        <dbReference type="ARBA" id="ARBA00022989"/>
    </source>
</evidence>
<evidence type="ECO:0000256" key="6">
    <source>
        <dbReference type="SAM" id="Phobius"/>
    </source>
</evidence>
<feature type="transmembrane region" description="Helical" evidence="6">
    <location>
        <begin position="46"/>
        <end position="68"/>
    </location>
</feature>
<dbReference type="Pfam" id="PF12823">
    <property type="entry name" value="DUF3817"/>
    <property type="match status" value="1"/>
</dbReference>
<dbReference type="InterPro" id="IPR023845">
    <property type="entry name" value="DUF3817_TM"/>
</dbReference>
<keyword evidence="3 6" id="KW-0812">Transmembrane</keyword>
<evidence type="ECO:0000256" key="5">
    <source>
        <dbReference type="ARBA" id="ARBA00023136"/>
    </source>
</evidence>
<gene>
    <name evidence="8" type="ORF">ACFQGU_05670</name>
</gene>
<dbReference type="PANTHER" id="PTHR40077:SF2">
    <property type="entry name" value="MEMBRANE PROTEIN"/>
    <property type="match status" value="1"/>
</dbReference>
<evidence type="ECO:0000256" key="2">
    <source>
        <dbReference type="ARBA" id="ARBA00022475"/>
    </source>
</evidence>
<comment type="caution">
    <text evidence="8">The sequence shown here is derived from an EMBL/GenBank/DDBJ whole genome shotgun (WGS) entry which is preliminary data.</text>
</comment>
<organism evidence="8 9">
    <name type="scientific">Longivirga aurantiaca</name>
    <dbReference type="NCBI Taxonomy" id="1837743"/>
    <lineage>
        <taxon>Bacteria</taxon>
        <taxon>Bacillati</taxon>
        <taxon>Actinomycetota</taxon>
        <taxon>Actinomycetes</taxon>
        <taxon>Sporichthyales</taxon>
        <taxon>Sporichthyaceae</taxon>
        <taxon>Longivirga</taxon>
    </lineage>
</organism>
<proteinExistence type="predicted"/>
<keyword evidence="5 6" id="KW-0472">Membrane</keyword>
<evidence type="ECO:0000256" key="3">
    <source>
        <dbReference type="ARBA" id="ARBA00022692"/>
    </source>
</evidence>
<accession>A0ABW1SZV1</accession>
<feature type="transmembrane region" description="Helical" evidence="6">
    <location>
        <begin position="18"/>
        <end position="40"/>
    </location>
</feature>
<dbReference type="Proteomes" id="UP001596138">
    <property type="component" value="Unassembled WGS sequence"/>
</dbReference>
<feature type="transmembrane region" description="Helical" evidence="6">
    <location>
        <begin position="75"/>
        <end position="94"/>
    </location>
</feature>
<evidence type="ECO:0000259" key="7">
    <source>
        <dbReference type="Pfam" id="PF12823"/>
    </source>
</evidence>
<reference evidence="9" key="1">
    <citation type="journal article" date="2019" name="Int. J. Syst. Evol. Microbiol.">
        <title>The Global Catalogue of Microorganisms (GCM) 10K type strain sequencing project: providing services to taxonomists for standard genome sequencing and annotation.</title>
        <authorList>
            <consortium name="The Broad Institute Genomics Platform"/>
            <consortium name="The Broad Institute Genome Sequencing Center for Infectious Disease"/>
            <person name="Wu L."/>
            <person name="Ma J."/>
        </authorList>
    </citation>
    <scope>NUCLEOTIDE SEQUENCE [LARGE SCALE GENOMIC DNA]</scope>
    <source>
        <strain evidence="9">CGMCC 4.7317</strain>
    </source>
</reference>
<protein>
    <submittedName>
        <fullName evidence="8">DUF3817 domain-containing protein</fullName>
    </submittedName>
</protein>
<dbReference type="PANTHER" id="PTHR40077">
    <property type="entry name" value="MEMBRANE PROTEIN-RELATED"/>
    <property type="match status" value="1"/>
</dbReference>